<dbReference type="AlphaFoldDB" id="A0A6S6ZG08"/>
<dbReference type="InterPro" id="IPR050834">
    <property type="entry name" value="Glycosyltransf_2"/>
</dbReference>
<dbReference type="Proteomes" id="UP000494111">
    <property type="component" value="Unassembled WGS sequence"/>
</dbReference>
<protein>
    <recommendedName>
        <fullName evidence="4">Glycosyltransferase 2-like domain-containing protein</fullName>
    </recommendedName>
</protein>
<evidence type="ECO:0000256" key="1">
    <source>
        <dbReference type="ARBA" id="ARBA00006739"/>
    </source>
</evidence>
<keyword evidence="3" id="KW-0808">Transferase</keyword>
<dbReference type="CDD" id="cd04196">
    <property type="entry name" value="GT_2_like_d"/>
    <property type="match status" value="1"/>
</dbReference>
<evidence type="ECO:0000313" key="5">
    <source>
        <dbReference type="EMBL" id="CAB3678339.1"/>
    </source>
</evidence>
<dbReference type="PANTHER" id="PTHR43685">
    <property type="entry name" value="GLYCOSYLTRANSFERASE"/>
    <property type="match status" value="1"/>
</dbReference>
<evidence type="ECO:0000256" key="2">
    <source>
        <dbReference type="ARBA" id="ARBA00022676"/>
    </source>
</evidence>
<dbReference type="Pfam" id="PF00535">
    <property type="entry name" value="Glycos_transf_2"/>
    <property type="match status" value="1"/>
</dbReference>
<keyword evidence="2" id="KW-0328">Glycosyltransferase</keyword>
<feature type="domain" description="Glycosyltransferase 2-like" evidence="4">
    <location>
        <begin position="7"/>
        <end position="134"/>
    </location>
</feature>
<dbReference type="RefSeq" id="WP_217481155.1">
    <property type="nucleotide sequence ID" value="NZ_CADIJO010000004.1"/>
</dbReference>
<accession>A0A6S6ZG08</accession>
<evidence type="ECO:0000256" key="3">
    <source>
        <dbReference type="ARBA" id="ARBA00022679"/>
    </source>
</evidence>
<name>A0A6S6ZG08_9BURK</name>
<gene>
    <name evidence="5" type="ORF">LMG3458_01468</name>
</gene>
<dbReference type="InterPro" id="IPR029044">
    <property type="entry name" value="Nucleotide-diphossugar_trans"/>
</dbReference>
<dbReference type="InterPro" id="IPR001173">
    <property type="entry name" value="Glyco_trans_2-like"/>
</dbReference>
<dbReference type="Gene3D" id="3.90.550.10">
    <property type="entry name" value="Spore Coat Polysaccharide Biosynthesis Protein SpsA, Chain A"/>
    <property type="match status" value="1"/>
</dbReference>
<dbReference type="PANTHER" id="PTHR43685:SF5">
    <property type="entry name" value="GLYCOSYLTRANSFERASE EPSE-RELATED"/>
    <property type="match status" value="1"/>
</dbReference>
<reference evidence="5 6" key="1">
    <citation type="submission" date="2020-04" db="EMBL/GenBank/DDBJ databases">
        <authorList>
            <person name="De Canck E."/>
        </authorList>
    </citation>
    <scope>NUCLEOTIDE SEQUENCE [LARGE SCALE GENOMIC DNA]</scope>
    <source>
        <strain evidence="5 6">LMG 3458</strain>
    </source>
</reference>
<proteinExistence type="inferred from homology"/>
<dbReference type="GO" id="GO:0016757">
    <property type="term" value="F:glycosyltransferase activity"/>
    <property type="evidence" value="ECO:0007669"/>
    <property type="project" value="UniProtKB-KW"/>
</dbReference>
<sequence>MSERIAILMCTYQGEKYLASQLDSFAAQSHMDWALAVSDDGSVDRTRDMLAEYRQRWGASKLNVFEGPRRGFVGNFMSLTCNAEVQADYYAFSDQDDIWHADKLQNAVEWLKTIPTDVPALYCTRTQLVNEDNQEIGLSPLFNRQPAFENALAQNIAGGNTMVFNDCARQLLLQAGPLVDVAAHDWWVYLAVTACGGKVHYDPRPSLRYRQHTSNLIGANRGLMARITRIRMLFKGHLKNWNGRNIEALSKLLDRMTPSNLQRLEQFICARRSPLPQRMLKFKSAGIYRQTALGNLGMIVAVIFNKL</sequence>
<dbReference type="EMBL" id="CADIJO010000004">
    <property type="protein sequence ID" value="CAB3678339.1"/>
    <property type="molecule type" value="Genomic_DNA"/>
</dbReference>
<dbReference type="SUPFAM" id="SSF53448">
    <property type="entry name" value="Nucleotide-diphospho-sugar transferases"/>
    <property type="match status" value="1"/>
</dbReference>
<comment type="similarity">
    <text evidence="1">Belongs to the glycosyltransferase 2 family.</text>
</comment>
<evidence type="ECO:0000313" key="6">
    <source>
        <dbReference type="Proteomes" id="UP000494111"/>
    </source>
</evidence>
<organism evidence="5 6">
    <name type="scientific">Achromobacter deleyi</name>
    <dbReference type="NCBI Taxonomy" id="1353891"/>
    <lineage>
        <taxon>Bacteria</taxon>
        <taxon>Pseudomonadati</taxon>
        <taxon>Pseudomonadota</taxon>
        <taxon>Betaproteobacteria</taxon>
        <taxon>Burkholderiales</taxon>
        <taxon>Alcaligenaceae</taxon>
        <taxon>Achromobacter</taxon>
    </lineage>
</organism>
<evidence type="ECO:0000259" key="4">
    <source>
        <dbReference type="Pfam" id="PF00535"/>
    </source>
</evidence>